<evidence type="ECO:0000259" key="1">
    <source>
        <dbReference type="Pfam" id="PF01593"/>
    </source>
</evidence>
<dbReference type="InterPro" id="IPR050464">
    <property type="entry name" value="Zeta_carotene_desat/Oxidored"/>
</dbReference>
<dbReference type="GO" id="GO:0016491">
    <property type="term" value="F:oxidoreductase activity"/>
    <property type="evidence" value="ECO:0007669"/>
    <property type="project" value="InterPro"/>
</dbReference>
<proteinExistence type="predicted"/>
<reference evidence="2" key="1">
    <citation type="submission" date="2018-10" db="EMBL/GenBank/DDBJ databases">
        <title>Hidden diversity of soil giant viruses.</title>
        <authorList>
            <person name="Schulz F."/>
            <person name="Alteio L."/>
            <person name="Goudeau D."/>
            <person name="Ryan E.M."/>
            <person name="Malmstrom R.R."/>
            <person name="Blanchard J."/>
            <person name="Woyke T."/>
        </authorList>
    </citation>
    <scope>NUCLEOTIDE SEQUENCE</scope>
    <source>
        <strain evidence="2">SAV1</strain>
    </source>
</reference>
<dbReference type="PANTHER" id="PTHR42923:SF3">
    <property type="entry name" value="PROTOPORPHYRINOGEN OXIDASE"/>
    <property type="match status" value="1"/>
</dbReference>
<dbReference type="Gene3D" id="3.50.50.60">
    <property type="entry name" value="FAD/NAD(P)-binding domain"/>
    <property type="match status" value="1"/>
</dbReference>
<evidence type="ECO:0000313" key="2">
    <source>
        <dbReference type="EMBL" id="AYV85709.1"/>
    </source>
</evidence>
<name>A0A3G5AJI5_9VIRU</name>
<dbReference type="InterPro" id="IPR036188">
    <property type="entry name" value="FAD/NAD-bd_sf"/>
</dbReference>
<feature type="domain" description="Amine oxidase" evidence="1">
    <location>
        <begin position="12"/>
        <end position="419"/>
    </location>
</feature>
<accession>A0A3G5AJI5</accession>
<organism evidence="2">
    <name type="scientific">Satyrvirus sp</name>
    <dbReference type="NCBI Taxonomy" id="2487771"/>
    <lineage>
        <taxon>Viruses</taxon>
        <taxon>Varidnaviria</taxon>
        <taxon>Bamfordvirae</taxon>
        <taxon>Nucleocytoviricota</taxon>
        <taxon>Megaviricetes</taxon>
        <taxon>Imitervirales</taxon>
        <taxon>Mimiviridae</taxon>
        <taxon>Megamimivirinae</taxon>
    </lineage>
</organism>
<dbReference type="InterPro" id="IPR002937">
    <property type="entry name" value="Amino_oxidase"/>
</dbReference>
<gene>
    <name evidence="2" type="ORF">Satyrvirus32_9</name>
</gene>
<sequence>MSMSFIIIGAGISGLYTAYSLHKKLGISDMIILEKTNRIGGRINTKYVNDVFLEMGAGGISSCHTNMLNLVRELGLGDKLVSGRGGRSYVKLLTLPTSQKKLPSIYRIESIIEISSTDFYDIISDLTGRLNEDHFFEMALTYNLYSLIEKLYGVDKADQLMYQFGYRTDFIEQNAVEALQMFKNSFAKDAKFYRLDGGLIQIIDRLNDYLVSNNVRIKINSECVNIIRENGTYVCELKNGGKIYGHNIIFAIPKSNIFQIKYLEKIRHELDSVASKPLARIYAFFPQNIGGKVWFDDITTALTTKTILNQIIPINPSKGLIMIYCDGINADMWNIFYKNNTIKKELIFHLTKIFSHKIIPEPDEIYFSYYENATHIWKPGVNPYKMYKYIARPFKEENIFIVGEAYSLVQQWSEGALQSVNNLLNILEHQNINI</sequence>
<dbReference type="SUPFAM" id="SSF51905">
    <property type="entry name" value="FAD/NAD(P)-binding domain"/>
    <property type="match status" value="1"/>
</dbReference>
<protein>
    <submittedName>
        <fullName evidence="2">Amino oxidase family protein</fullName>
    </submittedName>
</protein>
<dbReference type="Gene3D" id="3.90.660.10">
    <property type="match status" value="1"/>
</dbReference>
<dbReference type="EMBL" id="MK072468">
    <property type="protein sequence ID" value="AYV85709.1"/>
    <property type="molecule type" value="Genomic_DNA"/>
</dbReference>
<dbReference type="Pfam" id="PF01593">
    <property type="entry name" value="Amino_oxidase"/>
    <property type="match status" value="1"/>
</dbReference>
<dbReference type="PANTHER" id="PTHR42923">
    <property type="entry name" value="PROTOPORPHYRINOGEN OXIDASE"/>
    <property type="match status" value="1"/>
</dbReference>